<dbReference type="GO" id="GO:0016787">
    <property type="term" value="F:hydrolase activity"/>
    <property type="evidence" value="ECO:0007669"/>
    <property type="project" value="UniProtKB-UniRule"/>
</dbReference>
<dbReference type="NCBIfam" id="NF006988">
    <property type="entry name" value="PRK09453.1"/>
    <property type="match status" value="1"/>
</dbReference>
<dbReference type="InterPro" id="IPR000979">
    <property type="entry name" value="Phosphodiesterase_MJ0936/Vps29"/>
</dbReference>
<comment type="similarity">
    <text evidence="1 2">Belongs to the metallophosphoesterase superfamily. YfcE family.</text>
</comment>
<dbReference type="InterPro" id="IPR029052">
    <property type="entry name" value="Metallo-depent_PP-like"/>
</dbReference>
<comment type="cofactor">
    <cofactor evidence="2">
        <name>a divalent metal cation</name>
        <dbReference type="ChEBI" id="CHEBI:60240"/>
    </cofactor>
</comment>
<dbReference type="Gene3D" id="3.60.21.10">
    <property type="match status" value="1"/>
</dbReference>
<gene>
    <name evidence="4" type="ORF">JM64_00895</name>
</gene>
<dbReference type="EC" id="3.1.4.-" evidence="2"/>
<dbReference type="NCBIfam" id="TIGR00040">
    <property type="entry name" value="yfcE"/>
    <property type="match status" value="1"/>
</dbReference>
<evidence type="ECO:0000313" key="5">
    <source>
        <dbReference type="Proteomes" id="UP000077096"/>
    </source>
</evidence>
<dbReference type="Proteomes" id="UP000077096">
    <property type="component" value="Chromosome"/>
</dbReference>
<evidence type="ECO:0000256" key="1">
    <source>
        <dbReference type="ARBA" id="ARBA00008950"/>
    </source>
</evidence>
<dbReference type="PATRIC" id="fig|93466.3.peg.226"/>
<sequence length="200" mass="23058">MGRVKVLILSDTHGSVKAWEDLEKLFDLSSFTSIFHLGDILYHGPRNPLPEGYNPKELVEKLKKYRINYIRGNCDADVDLKVLEIPEMPKISMEYFGDFSFILVHGEIFEENNIEEFARDTKAQFIVHGHTHVSKIEEISGKYVLNPGSTSLPKNNTPRSVLVIEVDEETLLAKFYNLDNGQVYIETKWRLKDSELLKEQ</sequence>
<dbReference type="EMBL" id="CP011393">
    <property type="protein sequence ID" value="ANE40742.1"/>
    <property type="molecule type" value="Genomic_DNA"/>
</dbReference>
<accession>A0A172T1D5</accession>
<dbReference type="SUPFAM" id="SSF56300">
    <property type="entry name" value="Metallo-dependent phosphatases"/>
    <property type="match status" value="1"/>
</dbReference>
<dbReference type="PANTHER" id="PTHR11124">
    <property type="entry name" value="VACUOLAR SORTING PROTEIN VPS29"/>
    <property type="match status" value="1"/>
</dbReference>
<protein>
    <recommendedName>
        <fullName evidence="2">Phosphoesterase</fullName>
        <ecNumber evidence="2">3.1.4.-</ecNumber>
    </recommendedName>
</protein>
<evidence type="ECO:0000313" key="4">
    <source>
        <dbReference type="EMBL" id="ANE40742.1"/>
    </source>
</evidence>
<evidence type="ECO:0000259" key="3">
    <source>
        <dbReference type="Pfam" id="PF12850"/>
    </source>
</evidence>
<dbReference type="InterPro" id="IPR024654">
    <property type="entry name" value="Calcineurin-like_PHP_lpxH"/>
</dbReference>
<feature type="domain" description="Calcineurin-like phosphoesterase" evidence="3">
    <location>
        <begin position="5"/>
        <end position="168"/>
    </location>
</feature>
<name>A0A172T1D5_FERPE</name>
<keyword evidence="2" id="KW-0479">Metal-binding</keyword>
<reference evidence="4 5" key="1">
    <citation type="submission" date="2014-08" db="EMBL/GenBank/DDBJ databases">
        <title>Fervidobacterium pennivorans DYC genome.</title>
        <authorList>
            <person name="Wushke S."/>
        </authorList>
    </citation>
    <scope>NUCLEOTIDE SEQUENCE [LARGE SCALE GENOMIC DNA]</scope>
    <source>
        <strain evidence="4 5">DYC</strain>
    </source>
</reference>
<dbReference type="AlphaFoldDB" id="A0A172T1D5"/>
<dbReference type="Pfam" id="PF12850">
    <property type="entry name" value="Metallophos_2"/>
    <property type="match status" value="1"/>
</dbReference>
<proteinExistence type="inferred from homology"/>
<dbReference type="KEGG" id="fng:JM64_00895"/>
<organism evidence="4 5">
    <name type="scientific">Fervidobacterium pennivorans</name>
    <dbReference type="NCBI Taxonomy" id="93466"/>
    <lineage>
        <taxon>Bacteria</taxon>
        <taxon>Thermotogati</taxon>
        <taxon>Thermotogota</taxon>
        <taxon>Thermotogae</taxon>
        <taxon>Thermotogales</taxon>
        <taxon>Fervidobacteriaceae</taxon>
        <taxon>Fervidobacterium</taxon>
    </lineage>
</organism>
<evidence type="ECO:0000256" key="2">
    <source>
        <dbReference type="RuleBase" id="RU362039"/>
    </source>
</evidence>
<dbReference type="OrthoDB" id="9800565at2"/>
<dbReference type="GO" id="GO:0046872">
    <property type="term" value="F:metal ion binding"/>
    <property type="evidence" value="ECO:0007669"/>
    <property type="project" value="UniProtKB-KW"/>
</dbReference>